<evidence type="ECO:0000313" key="2">
    <source>
        <dbReference type="EMBL" id="KCY17730.1"/>
    </source>
</evidence>
<dbReference type="PROSITE" id="PS50994">
    <property type="entry name" value="INTEGRASE"/>
    <property type="match status" value="1"/>
</dbReference>
<protein>
    <submittedName>
        <fullName evidence="2">Integrase core domain protein</fullName>
    </submittedName>
</protein>
<dbReference type="Proteomes" id="UP000027327">
    <property type="component" value="Unassembled WGS sequence"/>
</dbReference>
<dbReference type="PANTHER" id="PTHR46889:SF4">
    <property type="entry name" value="TRANSPOSASE INSO FOR INSERTION SEQUENCE ELEMENT IS911B-RELATED"/>
    <property type="match status" value="1"/>
</dbReference>
<name>A0A062IDA2_ACIBA</name>
<dbReference type="SUPFAM" id="SSF53098">
    <property type="entry name" value="Ribonuclease H-like"/>
    <property type="match status" value="1"/>
</dbReference>
<dbReference type="InterPro" id="IPR036397">
    <property type="entry name" value="RNaseH_sf"/>
</dbReference>
<dbReference type="PANTHER" id="PTHR46889">
    <property type="entry name" value="TRANSPOSASE INSF FOR INSERTION SEQUENCE IS3B-RELATED"/>
    <property type="match status" value="1"/>
</dbReference>
<dbReference type="GO" id="GO:0003676">
    <property type="term" value="F:nucleic acid binding"/>
    <property type="evidence" value="ECO:0007669"/>
    <property type="project" value="InterPro"/>
</dbReference>
<dbReference type="EMBL" id="JMOD01000050">
    <property type="protein sequence ID" value="KCY17730.1"/>
    <property type="molecule type" value="Genomic_DNA"/>
</dbReference>
<proteinExistence type="predicted"/>
<evidence type="ECO:0000313" key="3">
    <source>
        <dbReference type="Proteomes" id="UP000027327"/>
    </source>
</evidence>
<dbReference type="InterPro" id="IPR012337">
    <property type="entry name" value="RNaseH-like_sf"/>
</dbReference>
<dbReference type="InterPro" id="IPR001584">
    <property type="entry name" value="Integrase_cat-core"/>
</dbReference>
<dbReference type="AlphaFoldDB" id="A0A062IDA2"/>
<dbReference type="RefSeq" id="WP_032036962.1">
    <property type="nucleotide sequence ID" value="NZ_JMOD01000050.1"/>
</dbReference>
<feature type="non-terminal residue" evidence="2">
    <location>
        <position position="1"/>
    </location>
</feature>
<dbReference type="Gene3D" id="3.30.420.10">
    <property type="entry name" value="Ribonuclease H-like superfamily/Ribonuclease H"/>
    <property type="match status" value="1"/>
</dbReference>
<dbReference type="GO" id="GO:0015074">
    <property type="term" value="P:DNA integration"/>
    <property type="evidence" value="ECO:0007669"/>
    <property type="project" value="InterPro"/>
</dbReference>
<dbReference type="PATRIC" id="fig|1310697.3.peg.2554"/>
<accession>A0A062IDA2</accession>
<reference evidence="2 3" key="1">
    <citation type="submission" date="2014-04" db="EMBL/GenBank/DDBJ databases">
        <title>Comparative genomics and transcriptomics to identify genetic mechanisms underlying the emergence of carbapenem resistant Acinetobacter baumannii (CRAb).</title>
        <authorList>
            <person name="Harris A.D."/>
            <person name="Johnson K.J."/>
            <person name="George J."/>
            <person name="Nadendla S."/>
            <person name="Daugherty S.C."/>
            <person name="Parankush S."/>
            <person name="Sadzewicz L."/>
            <person name="Tallon L."/>
            <person name="Sengamalay N."/>
            <person name="Hazen T.H."/>
            <person name="Rasko D.A."/>
        </authorList>
    </citation>
    <scope>NUCLEOTIDE SEQUENCE [LARGE SCALE GENOMIC DNA]</scope>
    <source>
        <strain evidence="2 3">21072</strain>
    </source>
</reference>
<sequence length="78" mass="9015">NGLTQSMSRKGNCLDNASMESFFGILKSECFYGEKFNSVEELEKTVKEYIHYYNHERIKVKLKGLSPVQYRTQSLEAA</sequence>
<gene>
    <name evidence="2" type="ORF">J596_2661</name>
</gene>
<evidence type="ECO:0000259" key="1">
    <source>
        <dbReference type="PROSITE" id="PS50994"/>
    </source>
</evidence>
<dbReference type="Pfam" id="PF13333">
    <property type="entry name" value="rve_2"/>
    <property type="match status" value="1"/>
</dbReference>
<feature type="domain" description="Integrase catalytic" evidence="1">
    <location>
        <begin position="1"/>
        <end position="75"/>
    </location>
</feature>
<dbReference type="InterPro" id="IPR050900">
    <property type="entry name" value="Transposase_IS3/IS150/IS904"/>
</dbReference>
<comment type="caution">
    <text evidence="2">The sequence shown here is derived from an EMBL/GenBank/DDBJ whole genome shotgun (WGS) entry which is preliminary data.</text>
</comment>
<organism evidence="2 3">
    <name type="scientific">Acinetobacter baumannii 21072</name>
    <dbReference type="NCBI Taxonomy" id="1310697"/>
    <lineage>
        <taxon>Bacteria</taxon>
        <taxon>Pseudomonadati</taxon>
        <taxon>Pseudomonadota</taxon>
        <taxon>Gammaproteobacteria</taxon>
        <taxon>Moraxellales</taxon>
        <taxon>Moraxellaceae</taxon>
        <taxon>Acinetobacter</taxon>
        <taxon>Acinetobacter calcoaceticus/baumannii complex</taxon>
    </lineage>
</organism>